<keyword evidence="3" id="KW-0012">Acyltransferase</keyword>
<gene>
    <name evidence="3" type="ORF">SAMN06295885_0026</name>
</gene>
<dbReference type="EMBL" id="FXBM01000001">
    <property type="protein sequence ID" value="SMH27699.1"/>
    <property type="molecule type" value="Genomic_DNA"/>
</dbReference>
<accession>A0A1X7MS78</accession>
<keyword evidence="4" id="KW-1185">Reference proteome</keyword>
<keyword evidence="3" id="KW-0808">Transferase</keyword>
<dbReference type="SUPFAM" id="SSF52777">
    <property type="entry name" value="CoA-dependent acyltransferases"/>
    <property type="match status" value="1"/>
</dbReference>
<name>A0A1X7MS78_9MICO</name>
<proteinExistence type="predicted"/>
<protein>
    <submittedName>
        <fullName evidence="3">Wax ester synthase-like Acyl-CoA acyltransferase domain-containing protein</fullName>
    </submittedName>
</protein>
<dbReference type="UniPathway" id="UPA00282"/>
<sequence>MTRPARRSGRPHAEPLRTLDEKFVSNAIVYEVARPTGSMIIDGAPFRRADGSLDRELIYSAWEAFIRTSPAVRQRLARAPLGLFTPSWVSVDEIDVRDHVRFHPGVVEWDPRHVELLTGAFNGPMDPKGPLWDILVVELSTGQLGFAVRIHHALGDGMFGLLLIQAFSSDEPVDFEPYTGAPMRFPEDPRPPRGPLSLTLAARRQIASTHASLSDEWAEWKRKPLKKRITRVGGRNIRSVRDAYIRRSGMLERSIKPRDAAILTVDLPTAKSAARAAGGSVADLTVALALHAFAALHPERAEIATLVPVSPRREKNEVKRNHVSMVRVAVPVALGLAETVASVREQVQLAVESGESGITRGLKDWQGYASYLPVFLRRRWFGAAEMDSMTLWPVTEPDDEAAVFASSFAKRLDIAISVRSDLDADLFVGSIAASLAEVGAPVIDPLSRRAAVAGDRRTADHPTPTTGDRATDDQQTGTSR</sequence>
<evidence type="ECO:0000313" key="4">
    <source>
        <dbReference type="Proteomes" id="UP000193711"/>
    </source>
</evidence>
<dbReference type="Pfam" id="PF03007">
    <property type="entry name" value="WS_DGAT_cat"/>
    <property type="match status" value="1"/>
</dbReference>
<evidence type="ECO:0000259" key="2">
    <source>
        <dbReference type="Pfam" id="PF03007"/>
    </source>
</evidence>
<evidence type="ECO:0000313" key="3">
    <source>
        <dbReference type="EMBL" id="SMH27699.1"/>
    </source>
</evidence>
<feature type="compositionally biased region" description="Polar residues" evidence="1">
    <location>
        <begin position="463"/>
        <end position="480"/>
    </location>
</feature>
<dbReference type="InterPro" id="IPR023213">
    <property type="entry name" value="CAT-like_dom_sf"/>
</dbReference>
<dbReference type="Gene3D" id="3.30.559.10">
    <property type="entry name" value="Chloramphenicol acetyltransferase-like domain"/>
    <property type="match status" value="1"/>
</dbReference>
<dbReference type="GO" id="GO:0019432">
    <property type="term" value="P:triglyceride biosynthetic process"/>
    <property type="evidence" value="ECO:0007669"/>
    <property type="project" value="UniProtKB-UniPathway"/>
</dbReference>
<dbReference type="AlphaFoldDB" id="A0A1X7MS78"/>
<feature type="domain" description="O-acyltransferase WSD1-like N-terminal" evidence="2">
    <location>
        <begin position="54"/>
        <end position="284"/>
    </location>
</feature>
<organism evidence="3 4">
    <name type="scientific">Rathayibacter oskolensis</name>
    <dbReference type="NCBI Taxonomy" id="1891671"/>
    <lineage>
        <taxon>Bacteria</taxon>
        <taxon>Bacillati</taxon>
        <taxon>Actinomycetota</taxon>
        <taxon>Actinomycetes</taxon>
        <taxon>Micrococcales</taxon>
        <taxon>Microbacteriaceae</taxon>
        <taxon>Rathayibacter</taxon>
    </lineage>
</organism>
<dbReference type="InterPro" id="IPR004255">
    <property type="entry name" value="O-acyltransferase_WSD1_N"/>
</dbReference>
<dbReference type="OrthoDB" id="9810950at2"/>
<feature type="region of interest" description="Disordered" evidence="1">
    <location>
        <begin position="451"/>
        <end position="480"/>
    </location>
</feature>
<dbReference type="Proteomes" id="UP000193711">
    <property type="component" value="Unassembled WGS sequence"/>
</dbReference>
<reference evidence="4" key="1">
    <citation type="submission" date="2017-04" db="EMBL/GenBank/DDBJ databases">
        <authorList>
            <person name="Varghese N."/>
            <person name="Submissions S."/>
        </authorList>
    </citation>
    <scope>NUCLEOTIDE SEQUENCE [LARGE SCALE GENOMIC DNA]</scope>
    <source>
        <strain evidence="4">VKM Ac-2121</strain>
    </source>
</reference>
<evidence type="ECO:0000256" key="1">
    <source>
        <dbReference type="SAM" id="MobiDB-lite"/>
    </source>
</evidence>
<dbReference type="STRING" id="1891671.SAMN06295885_0026"/>
<dbReference type="RefSeq" id="WP_085474604.1">
    <property type="nucleotide sequence ID" value="NZ_FXBM01000001.1"/>
</dbReference>
<dbReference type="GO" id="GO:0004144">
    <property type="term" value="F:diacylglycerol O-acyltransferase activity"/>
    <property type="evidence" value="ECO:0007669"/>
    <property type="project" value="InterPro"/>
</dbReference>